<comment type="caution">
    <text evidence="9">The sequence shown here is derived from an EMBL/GenBank/DDBJ whole genome shotgun (WGS) entry which is preliminary data.</text>
</comment>
<dbReference type="RefSeq" id="WP_209590333.1">
    <property type="nucleotide sequence ID" value="NZ_JAGGMU010000001.1"/>
</dbReference>
<evidence type="ECO:0000256" key="3">
    <source>
        <dbReference type="ARBA" id="ARBA00022730"/>
    </source>
</evidence>
<dbReference type="FunFam" id="2.40.50.1000:FF:000005">
    <property type="entry name" value="30S ribosomal protein S17"/>
    <property type="match status" value="1"/>
</dbReference>
<comment type="function">
    <text evidence="7">One of the primary rRNA binding proteins, it binds specifically to the 5'-end of 16S ribosomal RNA.</text>
</comment>
<dbReference type="NCBIfam" id="NF006345">
    <property type="entry name" value="PRK08572.1"/>
    <property type="match status" value="1"/>
</dbReference>
<dbReference type="PANTHER" id="PTHR10744">
    <property type="entry name" value="40S RIBOSOMAL PROTEIN S11 FAMILY MEMBER"/>
    <property type="match status" value="1"/>
</dbReference>
<dbReference type="InterPro" id="IPR019978">
    <property type="entry name" value="Ribosomal_uS17_archaeal"/>
</dbReference>
<dbReference type="SUPFAM" id="SSF50249">
    <property type="entry name" value="Nucleic acid-binding proteins"/>
    <property type="match status" value="1"/>
</dbReference>
<name>A0A8J7USR1_METVO</name>
<evidence type="ECO:0000256" key="5">
    <source>
        <dbReference type="ARBA" id="ARBA00022980"/>
    </source>
</evidence>
<dbReference type="AlphaFoldDB" id="A0A8J7USR1"/>
<keyword evidence="4 7" id="KW-0694">RNA-binding</keyword>
<organism evidence="9 10">
    <name type="scientific">Methanococcus voltae</name>
    <dbReference type="NCBI Taxonomy" id="2188"/>
    <lineage>
        <taxon>Archaea</taxon>
        <taxon>Methanobacteriati</taxon>
        <taxon>Methanobacteriota</taxon>
        <taxon>Methanomada group</taxon>
        <taxon>Methanococci</taxon>
        <taxon>Methanococcales</taxon>
        <taxon>Methanococcaceae</taxon>
        <taxon>Methanococcus</taxon>
    </lineage>
</organism>
<keyword evidence="5 7" id="KW-0689">Ribosomal protein</keyword>
<dbReference type="InterPro" id="IPR000266">
    <property type="entry name" value="Ribosomal_uS17"/>
</dbReference>
<dbReference type="EMBL" id="JAGGMV010000001">
    <property type="protein sequence ID" value="MBP2200919.1"/>
    <property type="molecule type" value="Genomic_DNA"/>
</dbReference>
<comment type="similarity">
    <text evidence="1 7 8">Belongs to the universal ribosomal protein uS17 family.</text>
</comment>
<dbReference type="PROSITE" id="PS00056">
    <property type="entry name" value="RIBOSOMAL_S17"/>
    <property type="match status" value="1"/>
</dbReference>
<reference evidence="9" key="1">
    <citation type="submission" date="2021-03" db="EMBL/GenBank/DDBJ databases">
        <title>Genomic Encyclopedia of Type Strains, Phase IV (KMG-V): Genome sequencing to study the core and pangenomes of soil and plant-associated prokaryotes.</title>
        <authorList>
            <person name="Whitman W."/>
        </authorList>
    </citation>
    <scope>NUCLEOTIDE SEQUENCE</scope>
    <source>
        <strain evidence="9">C4</strain>
    </source>
</reference>
<dbReference type="GO" id="GO:0019843">
    <property type="term" value="F:rRNA binding"/>
    <property type="evidence" value="ECO:0007669"/>
    <property type="project" value="UniProtKB-UniRule"/>
</dbReference>
<evidence type="ECO:0000256" key="7">
    <source>
        <dbReference type="HAMAP-Rule" id="MF_01345"/>
    </source>
</evidence>
<dbReference type="InterPro" id="IPR012340">
    <property type="entry name" value="NA-bd_OB-fold"/>
</dbReference>
<evidence type="ECO:0000313" key="10">
    <source>
        <dbReference type="Proteomes" id="UP000740329"/>
    </source>
</evidence>
<dbReference type="CDD" id="cd00364">
    <property type="entry name" value="Ribosomal_uS17"/>
    <property type="match status" value="1"/>
</dbReference>
<keyword evidence="3 7" id="KW-0699">rRNA-binding</keyword>
<dbReference type="GO" id="GO:0003735">
    <property type="term" value="F:structural constituent of ribosome"/>
    <property type="evidence" value="ECO:0007669"/>
    <property type="project" value="UniProtKB-UniRule"/>
</dbReference>
<dbReference type="InterPro" id="IPR028333">
    <property type="entry name" value="Ribosomal_uS17_arc/euk"/>
</dbReference>
<dbReference type="NCBIfam" id="TIGR03630">
    <property type="entry name" value="uS17_arch"/>
    <property type="match status" value="1"/>
</dbReference>
<sequence>MTNIGIDVKTPENVCDDINCPFHGKLPVRGQTFEGVVTSDKGHNTVVIEREIIRYLSKYERYEKRTVSMIAHNSPCISAKVGDIVKIMECRPISKTKSFVVIEKTIQE</sequence>
<dbReference type="GO" id="GO:0006412">
    <property type="term" value="P:translation"/>
    <property type="evidence" value="ECO:0007669"/>
    <property type="project" value="UniProtKB-UniRule"/>
</dbReference>
<evidence type="ECO:0000256" key="8">
    <source>
        <dbReference type="RuleBase" id="RU003872"/>
    </source>
</evidence>
<dbReference type="GO" id="GO:0022627">
    <property type="term" value="C:cytosolic small ribosomal subunit"/>
    <property type="evidence" value="ECO:0007669"/>
    <property type="project" value="UniProtKB-UniRule"/>
</dbReference>
<dbReference type="InterPro" id="IPR019979">
    <property type="entry name" value="Ribosomal_uS17_CS"/>
</dbReference>
<evidence type="ECO:0000256" key="2">
    <source>
        <dbReference type="ARBA" id="ARBA00011458"/>
    </source>
</evidence>
<dbReference type="PANTHER" id="PTHR10744:SF9">
    <property type="entry name" value="40S RIBOSOMAL PROTEIN S11-RELATED"/>
    <property type="match status" value="1"/>
</dbReference>
<accession>A0A8J7USR1</accession>
<evidence type="ECO:0000256" key="6">
    <source>
        <dbReference type="ARBA" id="ARBA00023274"/>
    </source>
</evidence>
<protein>
    <recommendedName>
        <fullName evidence="7">Small ribosomal subunit protein uS17</fullName>
    </recommendedName>
</protein>
<keyword evidence="6 7" id="KW-0687">Ribonucleoprotein</keyword>
<dbReference type="Pfam" id="PF00366">
    <property type="entry name" value="Ribosomal_S17"/>
    <property type="match status" value="1"/>
</dbReference>
<dbReference type="OrthoDB" id="10698at2157"/>
<dbReference type="HAMAP" id="MF_01345_A">
    <property type="entry name" value="Ribosomal_uS17_A"/>
    <property type="match status" value="1"/>
</dbReference>
<evidence type="ECO:0000256" key="1">
    <source>
        <dbReference type="ARBA" id="ARBA00010254"/>
    </source>
</evidence>
<comment type="subunit">
    <text evidence="2 7">Part of the 30S ribosomal subunit.</text>
</comment>
<dbReference type="PRINTS" id="PR00973">
    <property type="entry name" value="RIBOSOMALS17"/>
</dbReference>
<evidence type="ECO:0000256" key="4">
    <source>
        <dbReference type="ARBA" id="ARBA00022884"/>
    </source>
</evidence>
<dbReference type="Gene3D" id="2.40.50.1000">
    <property type="match status" value="1"/>
</dbReference>
<evidence type="ECO:0000313" key="9">
    <source>
        <dbReference type="EMBL" id="MBP2200919.1"/>
    </source>
</evidence>
<dbReference type="Proteomes" id="UP000740329">
    <property type="component" value="Unassembled WGS sequence"/>
</dbReference>
<gene>
    <name evidence="7" type="primary">rps17</name>
    <name evidence="9" type="ORF">J3E07_000317</name>
</gene>
<proteinExistence type="inferred from homology"/>